<evidence type="ECO:0000313" key="2">
    <source>
        <dbReference type="EMBL" id="GFZ04852.1"/>
    </source>
</evidence>
<feature type="region of interest" description="Disordered" evidence="1">
    <location>
        <begin position="1"/>
        <end position="63"/>
    </location>
</feature>
<dbReference type="Proteomes" id="UP000585474">
    <property type="component" value="Unassembled WGS sequence"/>
</dbReference>
<protein>
    <submittedName>
        <fullName evidence="2">Uncharacterized protein</fullName>
    </submittedName>
</protein>
<name>A0A7J0G257_9ERIC</name>
<feature type="compositionally biased region" description="Low complexity" evidence="1">
    <location>
        <begin position="104"/>
        <end position="121"/>
    </location>
</feature>
<accession>A0A7J0G257</accession>
<reference evidence="2 3" key="1">
    <citation type="submission" date="2019-07" db="EMBL/GenBank/DDBJ databases">
        <title>De Novo Assembly of kiwifruit Actinidia rufa.</title>
        <authorList>
            <person name="Sugita-Konishi S."/>
            <person name="Sato K."/>
            <person name="Mori E."/>
            <person name="Abe Y."/>
            <person name="Kisaki G."/>
            <person name="Hamano K."/>
            <person name="Suezawa K."/>
            <person name="Otani M."/>
            <person name="Fukuda T."/>
            <person name="Manabe T."/>
            <person name="Gomi K."/>
            <person name="Tabuchi M."/>
            <person name="Akimitsu K."/>
            <person name="Kataoka I."/>
        </authorList>
    </citation>
    <scope>NUCLEOTIDE SEQUENCE [LARGE SCALE GENOMIC DNA]</scope>
    <source>
        <strain evidence="3">cv. Fuchu</strain>
    </source>
</reference>
<sequence length="121" mass="12480">MSHNQSRFERSDSSQYRKSGQSGGSAQARNFSGSGRKGGGITPPPASSSLSSNWSFKKSNKCARRTVEGAADALVTGTVKPTTDIATQKNAQAVPKAPSSQPAVVSSDTTTPVTPTKGIPI</sequence>
<dbReference type="EMBL" id="BJWL01000017">
    <property type="protein sequence ID" value="GFZ04852.1"/>
    <property type="molecule type" value="Genomic_DNA"/>
</dbReference>
<dbReference type="AlphaFoldDB" id="A0A7J0G257"/>
<feature type="compositionally biased region" description="Polar residues" evidence="1">
    <location>
        <begin position="13"/>
        <end position="33"/>
    </location>
</feature>
<feature type="compositionally biased region" description="Low complexity" evidence="1">
    <location>
        <begin position="47"/>
        <end position="57"/>
    </location>
</feature>
<evidence type="ECO:0000313" key="3">
    <source>
        <dbReference type="Proteomes" id="UP000585474"/>
    </source>
</evidence>
<evidence type="ECO:0000256" key="1">
    <source>
        <dbReference type="SAM" id="MobiDB-lite"/>
    </source>
</evidence>
<keyword evidence="3" id="KW-1185">Reference proteome</keyword>
<comment type="caution">
    <text evidence="2">The sequence shown here is derived from an EMBL/GenBank/DDBJ whole genome shotgun (WGS) entry which is preliminary data.</text>
</comment>
<organism evidence="2 3">
    <name type="scientific">Actinidia rufa</name>
    <dbReference type="NCBI Taxonomy" id="165716"/>
    <lineage>
        <taxon>Eukaryota</taxon>
        <taxon>Viridiplantae</taxon>
        <taxon>Streptophyta</taxon>
        <taxon>Embryophyta</taxon>
        <taxon>Tracheophyta</taxon>
        <taxon>Spermatophyta</taxon>
        <taxon>Magnoliopsida</taxon>
        <taxon>eudicotyledons</taxon>
        <taxon>Gunneridae</taxon>
        <taxon>Pentapetalae</taxon>
        <taxon>asterids</taxon>
        <taxon>Ericales</taxon>
        <taxon>Actinidiaceae</taxon>
        <taxon>Actinidia</taxon>
    </lineage>
</organism>
<gene>
    <name evidence="2" type="ORF">Acr_17g0004240</name>
</gene>
<proteinExistence type="predicted"/>
<feature type="region of interest" description="Disordered" evidence="1">
    <location>
        <begin position="86"/>
        <end position="121"/>
    </location>
</feature>
<feature type="compositionally biased region" description="Basic and acidic residues" evidence="1">
    <location>
        <begin position="1"/>
        <end position="12"/>
    </location>
</feature>